<organism evidence="1 2">
    <name type="scientific">Agrobacterium tumefaciens</name>
    <dbReference type="NCBI Taxonomy" id="358"/>
    <lineage>
        <taxon>Bacteria</taxon>
        <taxon>Pseudomonadati</taxon>
        <taxon>Pseudomonadota</taxon>
        <taxon>Alphaproteobacteria</taxon>
        <taxon>Hyphomicrobiales</taxon>
        <taxon>Rhizobiaceae</taxon>
        <taxon>Rhizobium/Agrobacterium group</taxon>
        <taxon>Agrobacterium</taxon>
        <taxon>Agrobacterium tumefaciens complex</taxon>
    </lineage>
</organism>
<proteinExistence type="predicted"/>
<dbReference type="EMBL" id="JAAMAY010000021">
    <property type="protein sequence ID" value="NTC29109.1"/>
    <property type="molecule type" value="Genomic_DNA"/>
</dbReference>
<accession>A0AA44J8Z4</accession>
<sequence>MRVSVIHDVAFVQYVVFPYFASHFTASAAGKRDRVSYLQMSAKRSLIDPTFRDQESP</sequence>
<protein>
    <submittedName>
        <fullName evidence="1">Uncharacterized protein</fullName>
    </submittedName>
</protein>
<evidence type="ECO:0000313" key="1">
    <source>
        <dbReference type="EMBL" id="NTC29109.1"/>
    </source>
</evidence>
<dbReference type="Proteomes" id="UP000702952">
    <property type="component" value="Unassembled WGS sequence"/>
</dbReference>
<dbReference type="RefSeq" id="WP_174018743.1">
    <property type="nucleotide sequence ID" value="NZ_CP123840.1"/>
</dbReference>
<evidence type="ECO:0000313" key="2">
    <source>
        <dbReference type="Proteomes" id="UP000702952"/>
    </source>
</evidence>
<comment type="caution">
    <text evidence="1">The sequence shown here is derived from an EMBL/GenBank/DDBJ whole genome shotgun (WGS) entry which is preliminary data.</text>
</comment>
<name>A0AA44J8Z4_AGRTU</name>
<reference evidence="1" key="1">
    <citation type="journal article" date="2020" name="Science">
        <title>Unexpected conservation and global transmission of agrobacterial virulence plasmids.</title>
        <authorList>
            <person name="Weisberg A.J."/>
            <person name="Davis E.W. 2nd"/>
            <person name="Tabima J."/>
            <person name="Belcher M.S."/>
            <person name="Miller M."/>
            <person name="Kuo C.H."/>
            <person name="Loper J.E."/>
            <person name="Grunwald N.J."/>
            <person name="Putnam M.L."/>
            <person name="Chang J.H."/>
        </authorList>
    </citation>
    <scope>NUCLEOTIDE SEQUENCE</scope>
    <source>
        <strain evidence="1">17-1853-1a</strain>
    </source>
</reference>
<dbReference type="AlphaFoldDB" id="A0AA44J8Z4"/>
<gene>
    <name evidence="1" type="ORF">G6M46_13145</name>
</gene>